<dbReference type="InterPro" id="IPR010031">
    <property type="entry name" value="FAD_lactone_oxidase-like"/>
</dbReference>
<dbReference type="Gene3D" id="1.10.45.10">
    <property type="entry name" value="Vanillyl-alcohol Oxidase, Chain A, domain 4"/>
    <property type="match status" value="1"/>
</dbReference>
<organism evidence="3 4">
    <name type="scientific">Phycicoccus sonneratiae</name>
    <dbReference type="NCBI Taxonomy" id="2807628"/>
    <lineage>
        <taxon>Bacteria</taxon>
        <taxon>Bacillati</taxon>
        <taxon>Actinomycetota</taxon>
        <taxon>Actinomycetes</taxon>
        <taxon>Micrococcales</taxon>
        <taxon>Intrasporangiaceae</taxon>
        <taxon>Phycicoccus</taxon>
    </lineage>
</organism>
<evidence type="ECO:0000313" key="3">
    <source>
        <dbReference type="EMBL" id="MBM6399882.1"/>
    </source>
</evidence>
<dbReference type="InterPro" id="IPR016171">
    <property type="entry name" value="Vanillyl_alc_oxidase_C-sub2"/>
</dbReference>
<proteinExistence type="predicted"/>
<dbReference type="InterPro" id="IPR016167">
    <property type="entry name" value="FAD-bd_PCMH_sub1"/>
</dbReference>
<keyword evidence="4" id="KW-1185">Reference proteome</keyword>
<dbReference type="InterPro" id="IPR016169">
    <property type="entry name" value="FAD-bd_PCMH_sub2"/>
</dbReference>
<dbReference type="PROSITE" id="PS51387">
    <property type="entry name" value="FAD_PCMH"/>
    <property type="match status" value="1"/>
</dbReference>
<keyword evidence="1" id="KW-0560">Oxidoreductase</keyword>
<dbReference type="InterPro" id="IPR036318">
    <property type="entry name" value="FAD-bd_PCMH-like_sf"/>
</dbReference>
<accession>A0ABS2CJ29</accession>
<dbReference type="Gene3D" id="3.30.465.10">
    <property type="match status" value="1"/>
</dbReference>
<dbReference type="Gene3D" id="3.30.70.2520">
    <property type="match status" value="1"/>
</dbReference>
<dbReference type="PIRSF" id="PIRSF000136">
    <property type="entry name" value="LGO_GLO"/>
    <property type="match status" value="1"/>
</dbReference>
<dbReference type="InterPro" id="IPR016166">
    <property type="entry name" value="FAD-bd_PCMH"/>
</dbReference>
<protein>
    <submittedName>
        <fullName evidence="3">FAD-binding protein</fullName>
    </submittedName>
</protein>
<gene>
    <name evidence="3" type="ORF">JQN70_05755</name>
</gene>
<sequence length="437" mass="47541">MASDGATWRNWGGNVEAHPAVVTDVATAEGVVGAVRTAAERGLGLRVAGTGHSFTPLVATDGVLLRIDGLRGVLGVDRERMRVRVAAGTPLHQLNPALQALGLALPNLGDIDRQTISGAVATGTHGTGVRLQGIAAAVCGLTLVLADGSVLRCSAEESPDVFEAARVGLGALGVVVEVELQCVPAFRLHARESGESFSAVLAGLHELADAHDHVDMHWFPHTDRVLLKRNDRVGPGEGPGPLPAWRRTLDDDLLANRLYEGVNRVLTRVPAATKRVNRLSANVLGAREFADDSWKVFCSSREVRFVESEYAVPRASVVPVLEELRAWFDRTGEPVPFPVEVRFIGADDVWLSTAYERDNAYVAVHQYHRMDPRRLFAAFEAIVAEHDGRPHWGKVHTLGAERLRALYPRFDDYRAVRDRLDPGRLFTNAHVGHLLGD</sequence>
<evidence type="ECO:0000259" key="2">
    <source>
        <dbReference type="PROSITE" id="PS51387"/>
    </source>
</evidence>
<dbReference type="PANTHER" id="PTHR43762:SF1">
    <property type="entry name" value="D-ARABINONO-1,4-LACTONE OXIDASE"/>
    <property type="match status" value="1"/>
</dbReference>
<dbReference type="InterPro" id="IPR006094">
    <property type="entry name" value="Oxid_FAD_bind_N"/>
</dbReference>
<feature type="domain" description="FAD-binding PCMH-type" evidence="2">
    <location>
        <begin position="15"/>
        <end position="185"/>
    </location>
</feature>
<dbReference type="Gene3D" id="3.30.43.10">
    <property type="entry name" value="Uridine Diphospho-n-acetylenolpyruvylglucosamine Reductase, domain 2"/>
    <property type="match status" value="1"/>
</dbReference>
<comment type="caution">
    <text evidence="3">The sequence shown here is derived from an EMBL/GenBank/DDBJ whole genome shotgun (WGS) entry which is preliminary data.</text>
</comment>
<dbReference type="Pfam" id="PF04030">
    <property type="entry name" value="ALO"/>
    <property type="match status" value="1"/>
</dbReference>
<dbReference type="InterPro" id="IPR007173">
    <property type="entry name" value="ALO_C"/>
</dbReference>
<dbReference type="RefSeq" id="WP_204130376.1">
    <property type="nucleotide sequence ID" value="NZ_JAFDVD010000007.1"/>
</dbReference>
<dbReference type="SUPFAM" id="SSF56176">
    <property type="entry name" value="FAD-binding/transporter-associated domain-like"/>
    <property type="match status" value="1"/>
</dbReference>
<dbReference type="EMBL" id="JAFDVD010000007">
    <property type="protein sequence ID" value="MBM6399882.1"/>
    <property type="molecule type" value="Genomic_DNA"/>
</dbReference>
<reference evidence="3" key="1">
    <citation type="submission" date="2021-02" db="EMBL/GenBank/DDBJ databases">
        <title>Phycicoccus sp. MQZ13P-5T, whole genome shotgun sequence.</title>
        <authorList>
            <person name="Tuo L."/>
        </authorList>
    </citation>
    <scope>NUCLEOTIDE SEQUENCE</scope>
    <source>
        <strain evidence="3">MQZ13P-5</strain>
    </source>
</reference>
<dbReference type="PANTHER" id="PTHR43762">
    <property type="entry name" value="L-GULONOLACTONE OXIDASE"/>
    <property type="match status" value="1"/>
</dbReference>
<evidence type="ECO:0000256" key="1">
    <source>
        <dbReference type="ARBA" id="ARBA00023002"/>
    </source>
</evidence>
<evidence type="ECO:0000313" key="4">
    <source>
        <dbReference type="Proteomes" id="UP001430172"/>
    </source>
</evidence>
<dbReference type="NCBIfam" id="TIGR01679">
    <property type="entry name" value="bact_FAD_ox"/>
    <property type="match status" value="1"/>
</dbReference>
<dbReference type="Proteomes" id="UP001430172">
    <property type="component" value="Unassembled WGS sequence"/>
</dbReference>
<name>A0ABS2CJ29_9MICO</name>
<dbReference type="Pfam" id="PF01565">
    <property type="entry name" value="FAD_binding_4"/>
    <property type="match status" value="1"/>
</dbReference>